<dbReference type="Pfam" id="PF07729">
    <property type="entry name" value="FCD"/>
    <property type="match status" value="1"/>
</dbReference>
<dbReference type="InterPro" id="IPR008920">
    <property type="entry name" value="TF_FadR/GntR_C"/>
</dbReference>
<sequence length="260" mass="26887">MTDTALARRPRRADRVLTALRARVASGDLAAGARLPTEAALVAEFGVSRSVVREAVAVLAADGLVEPRQGSGVFVTARAGAGLAGAVADLSGRLTAVLDVLEVRMAVEIEAAALAAQRRSAAGEAAIREAFAGLVGELEAGRPSGDADFAFHRAIAAATSNPFYVETLDVLGRRTIPRDLVAEAAPAYTASRAFVDALTAEHRAILDAVAAADPAAARDAMRRHLDASRRRYLDLFQAAAGARVSGRGRDDRPASQGVAG</sequence>
<evidence type="ECO:0000313" key="6">
    <source>
        <dbReference type="Proteomes" id="UP000294547"/>
    </source>
</evidence>
<dbReference type="SMART" id="SM00345">
    <property type="entry name" value="HTH_GNTR"/>
    <property type="match status" value="1"/>
</dbReference>
<keyword evidence="3" id="KW-0804">Transcription</keyword>
<dbReference type="PRINTS" id="PR00035">
    <property type="entry name" value="HTHGNTR"/>
</dbReference>
<dbReference type="InterPro" id="IPR036388">
    <property type="entry name" value="WH-like_DNA-bd_sf"/>
</dbReference>
<dbReference type="Pfam" id="PF00392">
    <property type="entry name" value="GntR"/>
    <property type="match status" value="1"/>
</dbReference>
<dbReference type="SUPFAM" id="SSF48008">
    <property type="entry name" value="GntR ligand-binding domain-like"/>
    <property type="match status" value="1"/>
</dbReference>
<dbReference type="OrthoDB" id="9809707at2"/>
<protein>
    <submittedName>
        <fullName evidence="5">GntR family transcriptional regulator</fullName>
    </submittedName>
</protein>
<evidence type="ECO:0000313" key="5">
    <source>
        <dbReference type="EMBL" id="TDP82771.1"/>
    </source>
</evidence>
<dbReference type="PROSITE" id="PS50949">
    <property type="entry name" value="HTH_GNTR"/>
    <property type="match status" value="1"/>
</dbReference>
<dbReference type="SUPFAM" id="SSF46785">
    <property type="entry name" value="Winged helix' DNA-binding domain"/>
    <property type="match status" value="1"/>
</dbReference>
<dbReference type="InterPro" id="IPR000524">
    <property type="entry name" value="Tscrpt_reg_HTH_GntR"/>
</dbReference>
<keyword evidence="6" id="KW-1185">Reference proteome</keyword>
<dbReference type="GO" id="GO:0003677">
    <property type="term" value="F:DNA binding"/>
    <property type="evidence" value="ECO:0007669"/>
    <property type="project" value="UniProtKB-KW"/>
</dbReference>
<dbReference type="InterPro" id="IPR011711">
    <property type="entry name" value="GntR_C"/>
</dbReference>
<dbReference type="PANTHER" id="PTHR43537">
    <property type="entry name" value="TRANSCRIPTIONAL REGULATOR, GNTR FAMILY"/>
    <property type="match status" value="1"/>
</dbReference>
<name>A0A4R6R9M3_9HYPH</name>
<dbReference type="RefSeq" id="WP_126538755.1">
    <property type="nucleotide sequence ID" value="NZ_BSPM01000007.1"/>
</dbReference>
<evidence type="ECO:0000256" key="3">
    <source>
        <dbReference type="ARBA" id="ARBA00023163"/>
    </source>
</evidence>
<reference evidence="5 6" key="1">
    <citation type="submission" date="2019-03" db="EMBL/GenBank/DDBJ databases">
        <title>Genomic Encyclopedia of Type Strains, Phase IV (KMG-IV): sequencing the most valuable type-strain genomes for metagenomic binning, comparative biology and taxonomic classification.</title>
        <authorList>
            <person name="Goeker M."/>
        </authorList>
    </citation>
    <scope>NUCLEOTIDE SEQUENCE [LARGE SCALE GENOMIC DNA]</scope>
    <source>
        <strain evidence="5 6">DSM 102969</strain>
    </source>
</reference>
<comment type="caution">
    <text evidence="5">The sequence shown here is derived from an EMBL/GenBank/DDBJ whole genome shotgun (WGS) entry which is preliminary data.</text>
</comment>
<evidence type="ECO:0000259" key="4">
    <source>
        <dbReference type="PROSITE" id="PS50949"/>
    </source>
</evidence>
<dbReference type="Proteomes" id="UP000294547">
    <property type="component" value="Unassembled WGS sequence"/>
</dbReference>
<dbReference type="CDD" id="cd07377">
    <property type="entry name" value="WHTH_GntR"/>
    <property type="match status" value="1"/>
</dbReference>
<keyword evidence="1" id="KW-0805">Transcription regulation</keyword>
<dbReference type="AlphaFoldDB" id="A0A4R6R9M3"/>
<proteinExistence type="predicted"/>
<evidence type="ECO:0000256" key="2">
    <source>
        <dbReference type="ARBA" id="ARBA00023125"/>
    </source>
</evidence>
<organism evidence="5 6">
    <name type="scientific">Oharaeibacter diazotrophicus</name>
    <dbReference type="NCBI Taxonomy" id="1920512"/>
    <lineage>
        <taxon>Bacteria</taxon>
        <taxon>Pseudomonadati</taxon>
        <taxon>Pseudomonadota</taxon>
        <taxon>Alphaproteobacteria</taxon>
        <taxon>Hyphomicrobiales</taxon>
        <taxon>Pleomorphomonadaceae</taxon>
        <taxon>Oharaeibacter</taxon>
    </lineage>
</organism>
<gene>
    <name evidence="5" type="ORF">EDD54_4043</name>
</gene>
<feature type="domain" description="HTH gntR-type" evidence="4">
    <location>
        <begin position="10"/>
        <end position="78"/>
    </location>
</feature>
<evidence type="ECO:0000256" key="1">
    <source>
        <dbReference type="ARBA" id="ARBA00023015"/>
    </source>
</evidence>
<accession>A0A4R6R9M3</accession>
<dbReference type="Gene3D" id="1.10.10.10">
    <property type="entry name" value="Winged helix-like DNA-binding domain superfamily/Winged helix DNA-binding domain"/>
    <property type="match status" value="1"/>
</dbReference>
<dbReference type="EMBL" id="SNXY01000010">
    <property type="protein sequence ID" value="TDP82771.1"/>
    <property type="molecule type" value="Genomic_DNA"/>
</dbReference>
<dbReference type="SMART" id="SM00895">
    <property type="entry name" value="FCD"/>
    <property type="match status" value="1"/>
</dbReference>
<keyword evidence="2" id="KW-0238">DNA-binding</keyword>
<dbReference type="PANTHER" id="PTHR43537:SF44">
    <property type="entry name" value="GNTR FAMILY REGULATORY PROTEIN"/>
    <property type="match status" value="1"/>
</dbReference>
<dbReference type="Gene3D" id="1.20.120.530">
    <property type="entry name" value="GntR ligand-binding domain-like"/>
    <property type="match status" value="1"/>
</dbReference>
<dbReference type="GO" id="GO:0003700">
    <property type="term" value="F:DNA-binding transcription factor activity"/>
    <property type="evidence" value="ECO:0007669"/>
    <property type="project" value="InterPro"/>
</dbReference>
<dbReference type="InterPro" id="IPR036390">
    <property type="entry name" value="WH_DNA-bd_sf"/>
</dbReference>